<comment type="similarity">
    <text evidence="1">Belongs to the short-chain dehydrogenases/reductases (SDR) family.</text>
</comment>
<name>A0ABN0TPZ4_9PSEU</name>
<keyword evidence="2" id="KW-0560">Oxidoreductase</keyword>
<evidence type="ECO:0000256" key="1">
    <source>
        <dbReference type="ARBA" id="ARBA00006484"/>
    </source>
</evidence>
<dbReference type="PANTHER" id="PTHR43639:SF1">
    <property type="entry name" value="SHORT-CHAIN DEHYDROGENASE_REDUCTASE FAMILY PROTEIN"/>
    <property type="match status" value="1"/>
</dbReference>
<feature type="domain" description="Ketoreductase" evidence="3">
    <location>
        <begin position="4"/>
        <end position="215"/>
    </location>
</feature>
<dbReference type="InterPro" id="IPR002347">
    <property type="entry name" value="SDR_fam"/>
</dbReference>
<evidence type="ECO:0000313" key="4">
    <source>
        <dbReference type="EMBL" id="GAA0227124.1"/>
    </source>
</evidence>
<dbReference type="PANTHER" id="PTHR43639">
    <property type="entry name" value="OXIDOREDUCTASE, SHORT-CHAIN DEHYDROGENASE/REDUCTASE FAMILY (AFU_ORTHOLOGUE AFUA_5G02870)"/>
    <property type="match status" value="1"/>
</dbReference>
<evidence type="ECO:0000256" key="2">
    <source>
        <dbReference type="ARBA" id="ARBA00023002"/>
    </source>
</evidence>
<evidence type="ECO:0000313" key="5">
    <source>
        <dbReference type="Proteomes" id="UP001500416"/>
    </source>
</evidence>
<dbReference type="EMBL" id="BAAABU010000004">
    <property type="protein sequence ID" value="GAA0227124.1"/>
    <property type="molecule type" value="Genomic_DNA"/>
</dbReference>
<dbReference type="InterPro" id="IPR020904">
    <property type="entry name" value="Sc_DH/Rdtase_CS"/>
</dbReference>
<dbReference type="PRINTS" id="PR00080">
    <property type="entry name" value="SDRFAMILY"/>
</dbReference>
<keyword evidence="5" id="KW-1185">Reference proteome</keyword>
<organism evidence="4 5">
    <name type="scientific">Saccharothrix mutabilis subsp. mutabilis</name>
    <dbReference type="NCBI Taxonomy" id="66855"/>
    <lineage>
        <taxon>Bacteria</taxon>
        <taxon>Bacillati</taxon>
        <taxon>Actinomycetota</taxon>
        <taxon>Actinomycetes</taxon>
        <taxon>Pseudonocardiales</taxon>
        <taxon>Pseudonocardiaceae</taxon>
        <taxon>Saccharothrix</taxon>
    </lineage>
</organism>
<dbReference type="SUPFAM" id="SSF51735">
    <property type="entry name" value="NAD(P)-binding Rossmann-fold domains"/>
    <property type="match status" value="1"/>
</dbReference>
<dbReference type="PRINTS" id="PR00081">
    <property type="entry name" value="GDHRDH"/>
</dbReference>
<reference evidence="4 5" key="1">
    <citation type="journal article" date="2019" name="Int. J. Syst. Evol. Microbiol.">
        <title>The Global Catalogue of Microorganisms (GCM) 10K type strain sequencing project: providing services to taxonomists for standard genome sequencing and annotation.</title>
        <authorList>
            <consortium name="The Broad Institute Genomics Platform"/>
            <consortium name="The Broad Institute Genome Sequencing Center for Infectious Disease"/>
            <person name="Wu L."/>
            <person name="Ma J."/>
        </authorList>
    </citation>
    <scope>NUCLEOTIDE SEQUENCE [LARGE SCALE GENOMIC DNA]</scope>
    <source>
        <strain evidence="4 5">JCM 3380</strain>
    </source>
</reference>
<protein>
    <submittedName>
        <fullName evidence="4">SDR family oxidoreductase</fullName>
    </submittedName>
</protein>
<dbReference type="RefSeq" id="WP_343934064.1">
    <property type="nucleotide sequence ID" value="NZ_BAAABU010000004.1"/>
</dbReference>
<proteinExistence type="inferred from homology"/>
<dbReference type="Gene3D" id="3.40.50.720">
    <property type="entry name" value="NAD(P)-binding Rossmann-like Domain"/>
    <property type="match status" value="1"/>
</dbReference>
<dbReference type="PROSITE" id="PS00061">
    <property type="entry name" value="ADH_SHORT"/>
    <property type="match status" value="1"/>
</dbReference>
<dbReference type="Proteomes" id="UP001500416">
    <property type="component" value="Unassembled WGS sequence"/>
</dbReference>
<accession>A0ABN0TPZ4</accession>
<sequence length="243" mass="24707">MRGEVAVVTGGSRGIGAAIARRLAGDGVHVAITYRAAADRADQVVRDVTARGVRGLAIRADLADPDAPRHVVAAVLAAFGRLDVVVNNAGVAPSGPVRDVTLAELDATLAVHARAAFLLAQAAEPHLPDGGRIITVGSSLARRVPLPGWTLYAMSKSALIGLTKGLARDLGPRGITVNLVHPGSTDTDMNPADGPDADAERRHTALGRYLDPDDVAATVAHLAGPGGRGITGAEFAVDAGVTA</sequence>
<dbReference type="Pfam" id="PF13561">
    <property type="entry name" value="adh_short_C2"/>
    <property type="match status" value="1"/>
</dbReference>
<dbReference type="SMART" id="SM00822">
    <property type="entry name" value="PKS_KR"/>
    <property type="match status" value="1"/>
</dbReference>
<dbReference type="InterPro" id="IPR036291">
    <property type="entry name" value="NAD(P)-bd_dom_sf"/>
</dbReference>
<gene>
    <name evidence="4" type="ORF">GCM10010492_26740</name>
</gene>
<evidence type="ECO:0000259" key="3">
    <source>
        <dbReference type="SMART" id="SM00822"/>
    </source>
</evidence>
<comment type="caution">
    <text evidence="4">The sequence shown here is derived from an EMBL/GenBank/DDBJ whole genome shotgun (WGS) entry which is preliminary data.</text>
</comment>
<dbReference type="InterPro" id="IPR057326">
    <property type="entry name" value="KR_dom"/>
</dbReference>